<dbReference type="Gene3D" id="3.30.420.10">
    <property type="entry name" value="Ribonuclease H-like superfamily/Ribonuclease H"/>
    <property type="match status" value="1"/>
</dbReference>
<keyword evidence="3" id="KW-1185">Reference proteome</keyword>
<dbReference type="InterPro" id="IPR012337">
    <property type="entry name" value="RNaseH-like_sf"/>
</dbReference>
<proteinExistence type="predicted"/>
<dbReference type="PANTHER" id="PTHR47515">
    <property type="entry name" value="LOW CALCIUM RESPONSE LOCUS PROTEIN T"/>
    <property type="match status" value="1"/>
</dbReference>
<dbReference type="InterPro" id="IPR001584">
    <property type="entry name" value="Integrase_cat-core"/>
</dbReference>
<protein>
    <recommendedName>
        <fullName evidence="1">Integrase catalytic domain-containing protein</fullName>
    </recommendedName>
</protein>
<gene>
    <name evidence="2" type="ORF">DSM104329_02948</name>
</gene>
<dbReference type="EMBL" id="CP087164">
    <property type="protein sequence ID" value="UGS36542.1"/>
    <property type="molecule type" value="Genomic_DNA"/>
</dbReference>
<evidence type="ECO:0000313" key="3">
    <source>
        <dbReference type="Proteomes" id="UP001162834"/>
    </source>
</evidence>
<dbReference type="Proteomes" id="UP001162834">
    <property type="component" value="Chromosome"/>
</dbReference>
<feature type="domain" description="Integrase catalytic" evidence="1">
    <location>
        <begin position="35"/>
        <end position="128"/>
    </location>
</feature>
<dbReference type="SUPFAM" id="SSF53098">
    <property type="entry name" value="Ribonuclease H-like"/>
    <property type="match status" value="1"/>
</dbReference>
<reference evidence="2" key="1">
    <citation type="journal article" date="2022" name="Int. J. Syst. Evol. Microbiol.">
        <title>Pseudomonas aegrilactucae sp. nov. and Pseudomonas morbosilactucae sp. nov., pathogens causing bacterial rot of lettuce in Japan.</title>
        <authorList>
            <person name="Sawada H."/>
            <person name="Fujikawa T."/>
            <person name="Satou M."/>
        </authorList>
    </citation>
    <scope>NUCLEOTIDE SEQUENCE</scope>
    <source>
        <strain evidence="2">0166_1</strain>
    </source>
</reference>
<organism evidence="2 3">
    <name type="scientific">Capillimicrobium parvum</name>
    <dbReference type="NCBI Taxonomy" id="2884022"/>
    <lineage>
        <taxon>Bacteria</taxon>
        <taxon>Bacillati</taxon>
        <taxon>Actinomycetota</taxon>
        <taxon>Thermoleophilia</taxon>
        <taxon>Solirubrobacterales</taxon>
        <taxon>Capillimicrobiaceae</taxon>
        <taxon>Capillimicrobium</taxon>
    </lineage>
</organism>
<evidence type="ECO:0000313" key="2">
    <source>
        <dbReference type="EMBL" id="UGS36542.1"/>
    </source>
</evidence>
<sequence>MAVPSSRWTDFALATLATPADEATGPPPTKFYALRDNLPDHVWAIDSQFDQAVDDRAIKLLNVVDGFTREALAMEVATSITVDHTVRVFARLARERGAPGHVRCDTGPSSPHLPSRTRAAVVGMITTP</sequence>
<dbReference type="GO" id="GO:0003676">
    <property type="term" value="F:nucleic acid binding"/>
    <property type="evidence" value="ECO:0007669"/>
    <property type="project" value="InterPro"/>
</dbReference>
<dbReference type="PROSITE" id="PS50994">
    <property type="entry name" value="INTEGRASE"/>
    <property type="match status" value="1"/>
</dbReference>
<dbReference type="AlphaFoldDB" id="A0A9E6XY00"/>
<dbReference type="KEGG" id="sbae:DSM104329_02948"/>
<evidence type="ECO:0000259" key="1">
    <source>
        <dbReference type="PROSITE" id="PS50994"/>
    </source>
</evidence>
<accession>A0A9E6XY00</accession>
<dbReference type="InterPro" id="IPR036397">
    <property type="entry name" value="RNaseH_sf"/>
</dbReference>
<name>A0A9E6XY00_9ACTN</name>
<dbReference type="PANTHER" id="PTHR47515:SF2">
    <property type="entry name" value="INTEGRASE CORE DOMAIN PROTEIN"/>
    <property type="match status" value="1"/>
</dbReference>
<dbReference type="GO" id="GO:0015074">
    <property type="term" value="P:DNA integration"/>
    <property type="evidence" value="ECO:0007669"/>
    <property type="project" value="InterPro"/>
</dbReference>